<proteinExistence type="predicted"/>
<keyword evidence="2" id="KW-1185">Reference proteome</keyword>
<gene>
    <name evidence="1" type="ORF">APUU_61240S</name>
</gene>
<evidence type="ECO:0000313" key="2">
    <source>
        <dbReference type="Proteomes" id="UP000654913"/>
    </source>
</evidence>
<evidence type="ECO:0000313" key="1">
    <source>
        <dbReference type="EMBL" id="BCS28192.1"/>
    </source>
</evidence>
<dbReference type="RefSeq" id="XP_041560378.1">
    <property type="nucleotide sequence ID" value="XM_041694561.1"/>
</dbReference>
<organism evidence="1 2">
    <name type="scientific">Aspergillus puulaauensis</name>
    <dbReference type="NCBI Taxonomy" id="1220207"/>
    <lineage>
        <taxon>Eukaryota</taxon>
        <taxon>Fungi</taxon>
        <taxon>Dikarya</taxon>
        <taxon>Ascomycota</taxon>
        <taxon>Pezizomycotina</taxon>
        <taxon>Eurotiomycetes</taxon>
        <taxon>Eurotiomycetidae</taxon>
        <taxon>Eurotiales</taxon>
        <taxon>Aspergillaceae</taxon>
        <taxon>Aspergillus</taxon>
    </lineage>
</organism>
<protein>
    <submittedName>
        <fullName evidence="1">Uncharacterized protein</fullName>
    </submittedName>
</protein>
<reference evidence="1" key="2">
    <citation type="submission" date="2021-02" db="EMBL/GenBank/DDBJ databases">
        <title>Aspergillus puulaauensis MK2 genome sequence.</title>
        <authorList>
            <person name="Futagami T."/>
            <person name="Mori K."/>
            <person name="Kadooka C."/>
            <person name="Tanaka T."/>
        </authorList>
    </citation>
    <scope>NUCLEOTIDE SEQUENCE</scope>
    <source>
        <strain evidence="1">MK2</strain>
    </source>
</reference>
<dbReference type="EMBL" id="AP024448">
    <property type="protein sequence ID" value="BCS28192.1"/>
    <property type="molecule type" value="Genomic_DNA"/>
</dbReference>
<reference evidence="1" key="1">
    <citation type="submission" date="2021-01" db="EMBL/GenBank/DDBJ databases">
        <authorList>
            <consortium name="Aspergillus puulaauensis MK2 genome sequencing consortium"/>
            <person name="Kazuki M."/>
            <person name="Futagami T."/>
        </authorList>
    </citation>
    <scope>NUCLEOTIDE SEQUENCE</scope>
    <source>
        <strain evidence="1">MK2</strain>
    </source>
</reference>
<dbReference type="Proteomes" id="UP000654913">
    <property type="component" value="Chromosome 6"/>
</dbReference>
<dbReference type="AlphaFoldDB" id="A0A7R7XUW8"/>
<sequence length="405" mass="45750">MSFWDWFATGEVLFLGRFAEAHHLPNTPTPNVIEVCLNLDDKTRVQNPASLMADLMASQRFIDTQPPGQTIIDKWNGTRITFIDASTLPYRPPMVPLAQARSNFDSAIADSLDLIALGIFEVAAGTDIDDPVLGPTITRLAKRIITPDSPLLMFSDTQRELVLGHLTGFELEFVIPQKYIKAAADLLVTSGYAKCTDPSCNELTNDRTPGVNHPAEVIVAWNRFHAVGVSHFHMKDDFVVHLLPQSNIIPWLPEIQPGPPADDDADLMLTTDRTLPAAAENGPSGAWRRRYPVKILNPDSFTESVLWLFCRDFEHDEDLSDRWCDMKMALRDDAMFTKCLRPELRAAWACYNRRDEYYAIHMYREILLLRERLIADGRLPKNLPVIDIAEYQDPVSEYYGLAPPV</sequence>
<dbReference type="KEGG" id="apuu:APUU_61240S"/>
<accession>A0A7R7XUW8</accession>
<dbReference type="GeneID" id="64978189"/>
<dbReference type="OrthoDB" id="10454441at2759"/>
<name>A0A7R7XUW8_9EURO</name>